<comment type="caution">
    <text evidence="4">The sequence shown here is derived from an EMBL/GenBank/DDBJ whole genome shotgun (WGS) entry which is preliminary data.</text>
</comment>
<protein>
    <recommendedName>
        <fullName evidence="3">Enoyl reductase (ER) domain-containing protein</fullName>
    </recommendedName>
</protein>
<dbReference type="Pfam" id="PF08240">
    <property type="entry name" value="ADH_N"/>
    <property type="match status" value="1"/>
</dbReference>
<organism evidence="4 5">
    <name type="scientific">Bombardia bombarda</name>
    <dbReference type="NCBI Taxonomy" id="252184"/>
    <lineage>
        <taxon>Eukaryota</taxon>
        <taxon>Fungi</taxon>
        <taxon>Dikarya</taxon>
        <taxon>Ascomycota</taxon>
        <taxon>Pezizomycotina</taxon>
        <taxon>Sordariomycetes</taxon>
        <taxon>Sordariomycetidae</taxon>
        <taxon>Sordariales</taxon>
        <taxon>Lasiosphaeriaceae</taxon>
        <taxon>Bombardia</taxon>
    </lineage>
</organism>
<dbReference type="InterPro" id="IPR020843">
    <property type="entry name" value="ER"/>
</dbReference>
<reference evidence="4" key="1">
    <citation type="submission" date="2023-06" db="EMBL/GenBank/DDBJ databases">
        <title>Genome-scale phylogeny and comparative genomics of the fungal order Sordariales.</title>
        <authorList>
            <consortium name="Lawrence Berkeley National Laboratory"/>
            <person name="Hensen N."/>
            <person name="Bonometti L."/>
            <person name="Westerberg I."/>
            <person name="Brannstrom I.O."/>
            <person name="Guillou S."/>
            <person name="Cros-Aarteil S."/>
            <person name="Calhoun S."/>
            <person name="Haridas S."/>
            <person name="Kuo A."/>
            <person name="Mondo S."/>
            <person name="Pangilinan J."/>
            <person name="Riley R."/>
            <person name="LaButti K."/>
            <person name="Andreopoulos B."/>
            <person name="Lipzen A."/>
            <person name="Chen C."/>
            <person name="Yanf M."/>
            <person name="Daum C."/>
            <person name="Ng V."/>
            <person name="Clum A."/>
            <person name="Steindorff A."/>
            <person name="Ohm R."/>
            <person name="Martin F."/>
            <person name="Silar P."/>
            <person name="Natvig D."/>
            <person name="Lalanne C."/>
            <person name="Gautier V."/>
            <person name="Ament-velasquez S.L."/>
            <person name="Kruys A."/>
            <person name="Hutchinson M.I."/>
            <person name="Powell A.J."/>
            <person name="Barry K."/>
            <person name="Miller A.N."/>
            <person name="Grigoriev I.V."/>
            <person name="Debuchy R."/>
            <person name="Gladieux P."/>
            <person name="Thoren M.H."/>
            <person name="Johannesson H."/>
        </authorList>
    </citation>
    <scope>NUCLEOTIDE SEQUENCE</scope>
    <source>
        <strain evidence="4">SMH3391-2</strain>
    </source>
</reference>
<dbReference type="Gene3D" id="3.90.180.10">
    <property type="entry name" value="Medium-chain alcohol dehydrogenases, catalytic domain"/>
    <property type="match status" value="1"/>
</dbReference>
<dbReference type="SUPFAM" id="SSF50129">
    <property type="entry name" value="GroES-like"/>
    <property type="match status" value="1"/>
</dbReference>
<dbReference type="PANTHER" id="PTHR11695:SF294">
    <property type="entry name" value="RETICULON-4-INTERACTING PROTEIN 1, MITOCHONDRIAL"/>
    <property type="match status" value="1"/>
</dbReference>
<feature type="compositionally biased region" description="Pro residues" evidence="2">
    <location>
        <begin position="32"/>
        <end position="41"/>
    </location>
</feature>
<dbReference type="Pfam" id="PF13602">
    <property type="entry name" value="ADH_zinc_N_2"/>
    <property type="match status" value="1"/>
</dbReference>
<accession>A0AA40CF13</accession>
<dbReference type="Gene3D" id="3.40.50.720">
    <property type="entry name" value="NAD(P)-binding Rossmann-like Domain"/>
    <property type="match status" value="1"/>
</dbReference>
<dbReference type="PANTHER" id="PTHR11695">
    <property type="entry name" value="ALCOHOL DEHYDROGENASE RELATED"/>
    <property type="match status" value="1"/>
</dbReference>
<dbReference type="InterPro" id="IPR013154">
    <property type="entry name" value="ADH-like_N"/>
</dbReference>
<sequence length="406" mass="42492">MASTPATSTTKAWAYTKAGLPGQVLRLTTTHPQPPFPPTPPPKKKGNGESPAHQEEHILVRVSYAALNPGEVVVMNFIPAIFRSAAVKALGGASVPAYDLVGTVIDISPPPLPPSSSTVNNANTSLKKGDAVVAFLPLAYKLATGVGALQETVAFPAKYAVRVPENKAPREAAGLLLTACTAVQMVEAAAVKKGDRVLVYGGSGGVGSMLVQVARDVVKGGDGDGDGEVVVVCSGRNGEAVRGMGGDEIIDYTLFSPIEDELARRFGNKPVDAILDGYGNQAVYKSSARYLKPDGIYSAAGVHSTGGFATWPALKAGFAMLGNALWPKSPWLGGTGRTWKAAAMMDPGRELMERVVRMLADGKLRVVVDSEWAFENVQEAYDVLLSGRARGKVIVKVNDGGDDAAH</sequence>
<dbReference type="EMBL" id="JAULSR010000001">
    <property type="protein sequence ID" value="KAK0635825.1"/>
    <property type="molecule type" value="Genomic_DNA"/>
</dbReference>
<dbReference type="InterPro" id="IPR011032">
    <property type="entry name" value="GroES-like_sf"/>
</dbReference>
<dbReference type="PROSITE" id="PS01162">
    <property type="entry name" value="QOR_ZETA_CRYSTAL"/>
    <property type="match status" value="1"/>
</dbReference>
<gene>
    <name evidence="4" type="ORF">B0T17DRAFT_624833</name>
</gene>
<dbReference type="CDD" id="cd08267">
    <property type="entry name" value="MDR1"/>
    <property type="match status" value="1"/>
</dbReference>
<name>A0AA40CF13_9PEZI</name>
<dbReference type="SMART" id="SM00829">
    <property type="entry name" value="PKS_ER"/>
    <property type="match status" value="1"/>
</dbReference>
<dbReference type="InterPro" id="IPR050700">
    <property type="entry name" value="YIM1/Zinc_Alcohol_DH_Fams"/>
</dbReference>
<evidence type="ECO:0000259" key="3">
    <source>
        <dbReference type="SMART" id="SM00829"/>
    </source>
</evidence>
<evidence type="ECO:0000313" key="4">
    <source>
        <dbReference type="EMBL" id="KAK0635825.1"/>
    </source>
</evidence>
<keyword evidence="1" id="KW-0560">Oxidoreductase</keyword>
<dbReference type="GO" id="GO:0008270">
    <property type="term" value="F:zinc ion binding"/>
    <property type="evidence" value="ECO:0007669"/>
    <property type="project" value="InterPro"/>
</dbReference>
<dbReference type="InterPro" id="IPR002364">
    <property type="entry name" value="Quin_OxRdtase/zeta-crystal_CS"/>
</dbReference>
<dbReference type="GO" id="GO:0005739">
    <property type="term" value="C:mitochondrion"/>
    <property type="evidence" value="ECO:0007669"/>
    <property type="project" value="TreeGrafter"/>
</dbReference>
<dbReference type="InterPro" id="IPR036291">
    <property type="entry name" value="NAD(P)-bd_dom_sf"/>
</dbReference>
<dbReference type="Proteomes" id="UP001174934">
    <property type="component" value="Unassembled WGS sequence"/>
</dbReference>
<evidence type="ECO:0000313" key="5">
    <source>
        <dbReference type="Proteomes" id="UP001174934"/>
    </source>
</evidence>
<dbReference type="AlphaFoldDB" id="A0AA40CF13"/>
<proteinExistence type="predicted"/>
<feature type="domain" description="Enoyl reductase (ER)" evidence="3">
    <location>
        <begin position="46"/>
        <end position="395"/>
    </location>
</feature>
<feature type="region of interest" description="Disordered" evidence="2">
    <location>
        <begin position="26"/>
        <end position="53"/>
    </location>
</feature>
<evidence type="ECO:0000256" key="1">
    <source>
        <dbReference type="ARBA" id="ARBA00023002"/>
    </source>
</evidence>
<evidence type="ECO:0000256" key="2">
    <source>
        <dbReference type="SAM" id="MobiDB-lite"/>
    </source>
</evidence>
<dbReference type="SUPFAM" id="SSF51735">
    <property type="entry name" value="NAD(P)-binding Rossmann-fold domains"/>
    <property type="match status" value="1"/>
</dbReference>
<keyword evidence="5" id="KW-1185">Reference proteome</keyword>
<dbReference type="GO" id="GO:0016491">
    <property type="term" value="F:oxidoreductase activity"/>
    <property type="evidence" value="ECO:0007669"/>
    <property type="project" value="UniProtKB-KW"/>
</dbReference>